<evidence type="ECO:0000313" key="3">
    <source>
        <dbReference type="Proteomes" id="UP000694941"/>
    </source>
</evidence>
<sequence>MATFTAEPNQIIRELQVFLAGSTHSGKVRRAEVTNSALFLLKHLPVAKEAVLEFMNSLFDEAVNNRILKIELEDNATVASNVASDEHFLSEVYSMLFSFVKDNPGAWAPIICKWTLGLLGYLSSKYADRRVVPHPGNFPEVLQLWMSCHPTRTLMNLTTQSLSILIESDPDVCIDSLLEISVQHSPHFDWVVAHIGSCFPQTIISRVIACGLKDFCMHQDAQQKGNLSSEKNVPRLTSVVGILGHLAGTYGTEIQKALFELFQESFVDNPTKEQVLTVPFLLQLASLSDVLLRITTSEFVTILTPTVLNNLAKQARHWNKAAVFSSSSMLHLVLHLLLRSAEGGCQVVQSLLDIITPSKNQIPIDEKVQEATGRILDALLLDIQQLVHSGSVDIPILDSLKSHIPELCECLIEEKSTRTGWVLNLLKFLCLHGEETTSSKILGQLLQALKGEKHFSFLKTLLFHVEPHQPSILPKTVSWQLQEMKAGSLAYPLRLVKNLISLMKSKEYSPKIIETLRENIETLVTQPSLTMMEYYDAIIELLSLTAAPEEMSVSAVNKIASACVYYFFAVTGQKDLDKRKLILKRVNVCQKLLKILCQQSACQHIAIRMLLEGVLSERHCRNFGSSLVTPKSANQSNYTKEKSLLVEIGKHATDITLPQSHSSVFHAGVIGNGLRALERIELLPDSEILLNKQLFLQLIHSCCSPYKLDSTEKSVKSYKQGGMKIVALLTVELVSPDIMFNGLPWPDEDTQKVTIERDLNIKQMFCTHPVLWNLLYAIASIHPSLCYCSVLLRAIVAVVMTHWGSCQAKLASHLPEQLELTKKVIELLSLGQLLPPPLAYVGDILPHLPPFELSCVLADIWQYMHDNVPSPALFTGRDSSSGQMWRDFSREAGPETAAPKCDKKYTDRLRIIMQKNIEKFGSLYVTFFEGF</sequence>
<feature type="domain" description="Integrator complex subunit 5 C-terminal" evidence="2">
    <location>
        <begin position="236"/>
        <end position="920"/>
    </location>
</feature>
<proteinExistence type="predicted"/>
<dbReference type="SUPFAM" id="SSF48371">
    <property type="entry name" value="ARM repeat"/>
    <property type="match status" value="1"/>
</dbReference>
<dbReference type="InterPro" id="IPR029444">
    <property type="entry name" value="INTS5_C"/>
</dbReference>
<protein>
    <submittedName>
        <fullName evidence="4">Integrator complex subunit 5-like</fullName>
    </submittedName>
</protein>
<dbReference type="Proteomes" id="UP000694941">
    <property type="component" value="Unplaced"/>
</dbReference>
<dbReference type="Pfam" id="PF14837">
    <property type="entry name" value="INTS5_N"/>
    <property type="match status" value="1"/>
</dbReference>
<dbReference type="InterPro" id="IPR040316">
    <property type="entry name" value="INTS5"/>
</dbReference>
<evidence type="ECO:0000259" key="1">
    <source>
        <dbReference type="Pfam" id="PF14837"/>
    </source>
</evidence>
<reference evidence="4" key="1">
    <citation type="submission" date="2025-08" db="UniProtKB">
        <authorList>
            <consortium name="RefSeq"/>
        </authorList>
    </citation>
    <scope>IDENTIFICATION</scope>
    <source>
        <tissue evidence="4">Muscle</tissue>
    </source>
</reference>
<evidence type="ECO:0000259" key="2">
    <source>
        <dbReference type="Pfam" id="PF14838"/>
    </source>
</evidence>
<dbReference type="PANTHER" id="PTHR31697">
    <property type="entry name" value="INTEGRATOR COMPLEX SUBUNIT 5"/>
    <property type="match status" value="1"/>
</dbReference>
<dbReference type="RefSeq" id="XP_013776240.1">
    <property type="nucleotide sequence ID" value="XM_013920786.2"/>
</dbReference>
<accession>A0ABM1B795</accession>
<organism evidence="3 4">
    <name type="scientific">Limulus polyphemus</name>
    <name type="common">Atlantic horseshoe crab</name>
    <dbReference type="NCBI Taxonomy" id="6850"/>
    <lineage>
        <taxon>Eukaryota</taxon>
        <taxon>Metazoa</taxon>
        <taxon>Ecdysozoa</taxon>
        <taxon>Arthropoda</taxon>
        <taxon>Chelicerata</taxon>
        <taxon>Merostomata</taxon>
        <taxon>Xiphosura</taxon>
        <taxon>Limulidae</taxon>
        <taxon>Limulus</taxon>
    </lineage>
</organism>
<dbReference type="Pfam" id="PF14838">
    <property type="entry name" value="INTS5_C"/>
    <property type="match status" value="1"/>
</dbReference>
<dbReference type="GeneID" id="106461011"/>
<gene>
    <name evidence="4" type="primary">LOC106461011</name>
</gene>
<dbReference type="InterPro" id="IPR029445">
    <property type="entry name" value="INTS5_N"/>
</dbReference>
<feature type="domain" description="Integrator complex subunit 5 N-terminal" evidence="1">
    <location>
        <begin position="10"/>
        <end position="217"/>
    </location>
</feature>
<keyword evidence="3" id="KW-1185">Reference proteome</keyword>
<dbReference type="InterPro" id="IPR016024">
    <property type="entry name" value="ARM-type_fold"/>
</dbReference>
<dbReference type="PANTHER" id="PTHR31697:SF2">
    <property type="entry name" value="INTEGRATOR COMPLEX SUBUNIT 5"/>
    <property type="match status" value="1"/>
</dbReference>
<name>A0ABM1B795_LIMPO</name>
<evidence type="ECO:0000313" key="4">
    <source>
        <dbReference type="RefSeq" id="XP_013776240.1"/>
    </source>
</evidence>